<gene>
    <name evidence="1" type="ORF">L6452_37133</name>
</gene>
<evidence type="ECO:0000313" key="1">
    <source>
        <dbReference type="EMBL" id="KAI3677861.1"/>
    </source>
</evidence>
<name>A0ACB8Y1I1_ARCLA</name>
<organism evidence="1 2">
    <name type="scientific">Arctium lappa</name>
    <name type="common">Greater burdock</name>
    <name type="synonym">Lappa major</name>
    <dbReference type="NCBI Taxonomy" id="4217"/>
    <lineage>
        <taxon>Eukaryota</taxon>
        <taxon>Viridiplantae</taxon>
        <taxon>Streptophyta</taxon>
        <taxon>Embryophyta</taxon>
        <taxon>Tracheophyta</taxon>
        <taxon>Spermatophyta</taxon>
        <taxon>Magnoliopsida</taxon>
        <taxon>eudicotyledons</taxon>
        <taxon>Gunneridae</taxon>
        <taxon>Pentapetalae</taxon>
        <taxon>asterids</taxon>
        <taxon>campanulids</taxon>
        <taxon>Asterales</taxon>
        <taxon>Asteraceae</taxon>
        <taxon>Carduoideae</taxon>
        <taxon>Cardueae</taxon>
        <taxon>Arctiinae</taxon>
        <taxon>Arctium</taxon>
    </lineage>
</organism>
<proteinExistence type="predicted"/>
<reference evidence="2" key="1">
    <citation type="journal article" date="2022" name="Mol. Ecol. Resour.">
        <title>The genomes of chicory, endive, great burdock and yacon provide insights into Asteraceae palaeo-polyploidization history and plant inulin production.</title>
        <authorList>
            <person name="Fan W."/>
            <person name="Wang S."/>
            <person name="Wang H."/>
            <person name="Wang A."/>
            <person name="Jiang F."/>
            <person name="Liu H."/>
            <person name="Zhao H."/>
            <person name="Xu D."/>
            <person name="Zhang Y."/>
        </authorList>
    </citation>
    <scope>NUCLEOTIDE SEQUENCE [LARGE SCALE GENOMIC DNA]</scope>
    <source>
        <strain evidence="2">cv. Niubang</strain>
    </source>
</reference>
<dbReference type="Proteomes" id="UP001055879">
    <property type="component" value="Linkage Group LG14"/>
</dbReference>
<sequence length="198" mass="22676">MVTEITQSREFEVQDLGVGLVTRKWGGFMCTHFPNPQLERKRRRFLLTRSLLLVAVFFLPPRRCCLNSKVKPPRPYRHRPLFTIPIFDFTSATAAPFLPHFVTFTSASSAAATPVKKKFLKETWDGVDEENVITDRMGTSFNRNIGSDLKYEITFQEMRMIQLTRVLLTGSSSPYIDFCIRSTSSSPQFNCSTDTFSL</sequence>
<evidence type="ECO:0000313" key="2">
    <source>
        <dbReference type="Proteomes" id="UP001055879"/>
    </source>
</evidence>
<reference evidence="1 2" key="2">
    <citation type="journal article" date="2022" name="Mol. Ecol. Resour.">
        <title>The genomes of chicory, endive, great burdock and yacon provide insights into Asteraceae paleo-polyploidization history and plant inulin production.</title>
        <authorList>
            <person name="Fan W."/>
            <person name="Wang S."/>
            <person name="Wang H."/>
            <person name="Wang A."/>
            <person name="Jiang F."/>
            <person name="Liu H."/>
            <person name="Zhao H."/>
            <person name="Xu D."/>
            <person name="Zhang Y."/>
        </authorList>
    </citation>
    <scope>NUCLEOTIDE SEQUENCE [LARGE SCALE GENOMIC DNA]</scope>
    <source>
        <strain evidence="2">cv. Niubang</strain>
    </source>
</reference>
<comment type="caution">
    <text evidence="1">The sequence shown here is derived from an EMBL/GenBank/DDBJ whole genome shotgun (WGS) entry which is preliminary data.</text>
</comment>
<keyword evidence="2" id="KW-1185">Reference proteome</keyword>
<accession>A0ACB8Y1I1</accession>
<protein>
    <submittedName>
        <fullName evidence="1">Uncharacterized protein</fullName>
    </submittedName>
</protein>
<dbReference type="EMBL" id="CM042060">
    <property type="protein sequence ID" value="KAI3677861.1"/>
    <property type="molecule type" value="Genomic_DNA"/>
</dbReference>